<evidence type="ECO:0000313" key="2">
    <source>
        <dbReference type="Proteomes" id="UP000006322"/>
    </source>
</evidence>
<sequence>MNDITIQRMRLTIVLLLLSFNTYALPIVSSDFDGLSLGAKIAGPVGPEVETSLVNSAGQAIGDLASSVSCPPGAAVCSPGDNALGTIYTYVHEVIPGIDLLNDGPFPNPDEVIPFDNISDFSLGFSASGFNGVAGYSFTEAATAQVNFDVEISDTGILRWVTDSSNWGSNEKITFFWQTTQAPVGTGGSYGIANAQDSGFGAGPLPMAIEVAEPNVLGSLVASLFIVFAFRVRDKQHIHSKALAS</sequence>
<gene>
    <name evidence="1" type="ORF">GPLA_0058</name>
</gene>
<evidence type="ECO:0008006" key="3">
    <source>
        <dbReference type="Google" id="ProtNLM"/>
    </source>
</evidence>
<dbReference type="RefSeq" id="WP_007102789.1">
    <property type="nucleotide sequence ID" value="NZ_BAER01000005.1"/>
</dbReference>
<reference evidence="2" key="1">
    <citation type="journal article" date="2014" name="Environ. Microbiol.">
        <title>Comparative genomics of the marine bacterial genus Glaciecola reveals the high degree of genomic diversity and genomic characteristic for cold adaptation.</title>
        <authorList>
            <person name="Qin Q.L."/>
            <person name="Xie B.B."/>
            <person name="Yu Y."/>
            <person name="Shu Y.L."/>
            <person name="Rong J.C."/>
            <person name="Zhang Y.J."/>
            <person name="Zhao D.L."/>
            <person name="Chen X.L."/>
            <person name="Zhang X.Y."/>
            <person name="Chen B."/>
            <person name="Zhou B.C."/>
            <person name="Zhang Y.Z."/>
        </authorList>
    </citation>
    <scope>NUCLEOTIDE SEQUENCE [LARGE SCALE GENOMIC DNA]</scope>
    <source>
        <strain evidence="2">LMG 21857</strain>
    </source>
</reference>
<keyword evidence="2" id="KW-1185">Reference proteome</keyword>
<dbReference type="EMBL" id="BAER01000005">
    <property type="protein sequence ID" value="GAC30979.1"/>
    <property type="molecule type" value="Genomic_DNA"/>
</dbReference>
<proteinExistence type="predicted"/>
<accession>K6YE10</accession>
<name>K6YE10_9ALTE</name>
<evidence type="ECO:0000313" key="1">
    <source>
        <dbReference type="EMBL" id="GAC30979.1"/>
    </source>
</evidence>
<comment type="caution">
    <text evidence="1">The sequence shown here is derived from an EMBL/GenBank/DDBJ whole genome shotgun (WGS) entry which is preliminary data.</text>
</comment>
<dbReference type="Proteomes" id="UP000006322">
    <property type="component" value="Unassembled WGS sequence"/>
</dbReference>
<organism evidence="1 2">
    <name type="scientific">Paraglaciecola polaris LMG 21857</name>
    <dbReference type="NCBI Taxonomy" id="1129793"/>
    <lineage>
        <taxon>Bacteria</taxon>
        <taxon>Pseudomonadati</taxon>
        <taxon>Pseudomonadota</taxon>
        <taxon>Gammaproteobacteria</taxon>
        <taxon>Alteromonadales</taxon>
        <taxon>Alteromonadaceae</taxon>
        <taxon>Paraglaciecola</taxon>
    </lineage>
</organism>
<protein>
    <recommendedName>
        <fullName evidence="3">Exosortase, PEP-CTERM interaction domain protein</fullName>
    </recommendedName>
</protein>
<dbReference type="AlphaFoldDB" id="K6YE10"/>
<dbReference type="OrthoDB" id="7063485at2"/>